<evidence type="ECO:0000313" key="4">
    <source>
        <dbReference type="Proteomes" id="UP000316706"/>
    </source>
</evidence>
<evidence type="ECO:0000256" key="1">
    <source>
        <dbReference type="SAM" id="MobiDB-lite"/>
    </source>
</evidence>
<organism evidence="3 4">
    <name type="scientific">Actinomadura hallensis</name>
    <dbReference type="NCBI Taxonomy" id="337895"/>
    <lineage>
        <taxon>Bacteria</taxon>
        <taxon>Bacillati</taxon>
        <taxon>Actinomycetota</taxon>
        <taxon>Actinomycetes</taxon>
        <taxon>Streptosporangiales</taxon>
        <taxon>Thermomonosporaceae</taxon>
        <taxon>Actinomadura</taxon>
    </lineage>
</organism>
<accession>A0A543I8D2</accession>
<feature type="compositionally biased region" description="Low complexity" evidence="1">
    <location>
        <begin position="220"/>
        <end position="239"/>
    </location>
</feature>
<gene>
    <name evidence="3" type="ORF">FHX41_0410</name>
</gene>
<keyword evidence="4" id="KW-1185">Reference proteome</keyword>
<evidence type="ECO:0000313" key="3">
    <source>
        <dbReference type="EMBL" id="TQM66821.1"/>
    </source>
</evidence>
<keyword evidence="2" id="KW-1133">Transmembrane helix</keyword>
<feature type="transmembrane region" description="Helical" evidence="2">
    <location>
        <begin position="41"/>
        <end position="59"/>
    </location>
</feature>
<feature type="compositionally biased region" description="Low complexity" evidence="1">
    <location>
        <begin position="157"/>
        <end position="200"/>
    </location>
</feature>
<feature type="transmembrane region" description="Helical" evidence="2">
    <location>
        <begin position="100"/>
        <end position="120"/>
    </location>
</feature>
<sequence>MNRLLGAVADSGPVVVLAGIAAAGSFTHIRDTATEHGQTGWMAWAIAVCIDLTCVMAAAERQRDKKTGRPTGRLSWPTVVLVGGILLSLAANLAQADPSVWGWITAGTPAACFLVAVSMLERRRTTTPAATRPASRPAAEVLPVPDSFGRPSPPSSPSSSSSGSSSLTDAADSSSVPSSSSPWVVWEHPSATPAAAPSATHRQQDESQDERGGQTSIPVPAKAPASPSPSSSASGPAGPLLDFARRVAAEHQTKHGRPITRDALRARLGVSNQLASDLLRQIRTEHNHAAPVA</sequence>
<keyword evidence="2" id="KW-0812">Transmembrane</keyword>
<feature type="transmembrane region" description="Helical" evidence="2">
    <location>
        <begin position="71"/>
        <end position="94"/>
    </location>
</feature>
<proteinExistence type="predicted"/>
<dbReference type="InterPro" id="IPR021235">
    <property type="entry name" value="DUF2637"/>
</dbReference>
<reference evidence="3 4" key="1">
    <citation type="submission" date="2019-06" db="EMBL/GenBank/DDBJ databases">
        <title>Sequencing the genomes of 1000 actinobacteria strains.</title>
        <authorList>
            <person name="Klenk H.-P."/>
        </authorList>
    </citation>
    <scope>NUCLEOTIDE SEQUENCE [LARGE SCALE GENOMIC DNA]</scope>
    <source>
        <strain evidence="3 4">DSM 45043</strain>
    </source>
</reference>
<feature type="transmembrane region" description="Helical" evidence="2">
    <location>
        <begin position="12"/>
        <end position="29"/>
    </location>
</feature>
<feature type="region of interest" description="Disordered" evidence="1">
    <location>
        <begin position="126"/>
        <end position="239"/>
    </location>
</feature>
<dbReference type="AlphaFoldDB" id="A0A543I8D2"/>
<feature type="compositionally biased region" description="Basic and acidic residues" evidence="1">
    <location>
        <begin position="202"/>
        <end position="212"/>
    </location>
</feature>
<evidence type="ECO:0000256" key="2">
    <source>
        <dbReference type="SAM" id="Phobius"/>
    </source>
</evidence>
<dbReference type="Pfam" id="PF10935">
    <property type="entry name" value="DUF2637"/>
    <property type="match status" value="1"/>
</dbReference>
<protein>
    <submittedName>
        <fullName evidence="3">Uncharacterized protein DUF2637</fullName>
    </submittedName>
</protein>
<feature type="compositionally biased region" description="Low complexity" evidence="1">
    <location>
        <begin position="126"/>
        <end position="150"/>
    </location>
</feature>
<keyword evidence="2" id="KW-0472">Membrane</keyword>
<dbReference type="Proteomes" id="UP000316706">
    <property type="component" value="Unassembled WGS sequence"/>
</dbReference>
<dbReference type="RefSeq" id="WP_141965914.1">
    <property type="nucleotide sequence ID" value="NZ_VFPO01000001.1"/>
</dbReference>
<dbReference type="OrthoDB" id="4331650at2"/>
<dbReference type="EMBL" id="VFPO01000001">
    <property type="protein sequence ID" value="TQM66821.1"/>
    <property type="molecule type" value="Genomic_DNA"/>
</dbReference>
<name>A0A543I8D2_9ACTN</name>
<comment type="caution">
    <text evidence="3">The sequence shown here is derived from an EMBL/GenBank/DDBJ whole genome shotgun (WGS) entry which is preliminary data.</text>
</comment>